<reference evidence="7" key="1">
    <citation type="submission" date="2025-08" db="UniProtKB">
        <authorList>
            <consortium name="Ensembl"/>
        </authorList>
    </citation>
    <scope>IDENTIFICATION</scope>
</reference>
<evidence type="ECO:0000313" key="7">
    <source>
        <dbReference type="Ensembl" id="ENSSTUP00000101166.1"/>
    </source>
</evidence>
<dbReference type="SMART" id="SM00980">
    <property type="entry name" value="THAP"/>
    <property type="match status" value="1"/>
</dbReference>
<dbReference type="AlphaFoldDB" id="A0A674E034"/>
<dbReference type="Pfam" id="PF05485">
    <property type="entry name" value="THAP"/>
    <property type="match status" value="1"/>
</dbReference>
<accession>A0A674E034</accession>
<proteinExistence type="predicted"/>
<name>A0A674E034_SALTR</name>
<dbReference type="InParanoid" id="A0A674E034"/>
<sequence length="104" mass="11600">ILRRCVIAACSNTHKDGVSTNLWPKNEKLALKWDQLVRLKQADWSKGTVGTSTVCGAHFIPEDFDGYNQWMARFGMRHRLKPGAVPSVNVKLATSVSYRPTGTL</sequence>
<dbReference type="SUPFAM" id="SSF57716">
    <property type="entry name" value="Glucocorticoid receptor-like (DNA-binding domain)"/>
    <property type="match status" value="1"/>
</dbReference>
<evidence type="ECO:0000256" key="3">
    <source>
        <dbReference type="ARBA" id="ARBA00022833"/>
    </source>
</evidence>
<dbReference type="PROSITE" id="PS50950">
    <property type="entry name" value="ZF_THAP"/>
    <property type="match status" value="1"/>
</dbReference>
<dbReference type="Ensembl" id="ENSSTUT00000108532.1">
    <property type="protein sequence ID" value="ENSSTUP00000101166.1"/>
    <property type="gene ID" value="ENSSTUG00000045292.1"/>
</dbReference>
<feature type="domain" description="THAP-type" evidence="6">
    <location>
        <begin position="1"/>
        <end position="89"/>
    </location>
</feature>
<dbReference type="GO" id="GO:0003677">
    <property type="term" value="F:DNA binding"/>
    <property type="evidence" value="ECO:0007669"/>
    <property type="project" value="UniProtKB-UniRule"/>
</dbReference>
<protein>
    <recommendedName>
        <fullName evidence="6">THAP-type domain-containing protein</fullName>
    </recommendedName>
</protein>
<dbReference type="Proteomes" id="UP000472277">
    <property type="component" value="Chromosome 22"/>
</dbReference>
<keyword evidence="3" id="KW-0862">Zinc</keyword>
<evidence type="ECO:0000313" key="8">
    <source>
        <dbReference type="Proteomes" id="UP000472277"/>
    </source>
</evidence>
<keyword evidence="1" id="KW-0479">Metal-binding</keyword>
<evidence type="ECO:0000256" key="4">
    <source>
        <dbReference type="ARBA" id="ARBA00023125"/>
    </source>
</evidence>
<evidence type="ECO:0000256" key="1">
    <source>
        <dbReference type="ARBA" id="ARBA00022723"/>
    </source>
</evidence>
<dbReference type="OMA" id="NQWMARF"/>
<dbReference type="GeneTree" id="ENSGT00990000205866"/>
<organism evidence="7 8">
    <name type="scientific">Salmo trutta</name>
    <name type="common">Brown trout</name>
    <dbReference type="NCBI Taxonomy" id="8032"/>
    <lineage>
        <taxon>Eukaryota</taxon>
        <taxon>Metazoa</taxon>
        <taxon>Chordata</taxon>
        <taxon>Craniata</taxon>
        <taxon>Vertebrata</taxon>
        <taxon>Euteleostomi</taxon>
        <taxon>Actinopterygii</taxon>
        <taxon>Neopterygii</taxon>
        <taxon>Teleostei</taxon>
        <taxon>Protacanthopterygii</taxon>
        <taxon>Salmoniformes</taxon>
        <taxon>Salmonidae</taxon>
        <taxon>Salmoninae</taxon>
        <taxon>Salmo</taxon>
    </lineage>
</organism>
<keyword evidence="2 5" id="KW-0863">Zinc-finger</keyword>
<dbReference type="GO" id="GO:0008270">
    <property type="term" value="F:zinc ion binding"/>
    <property type="evidence" value="ECO:0007669"/>
    <property type="project" value="UniProtKB-KW"/>
</dbReference>
<keyword evidence="8" id="KW-1185">Reference proteome</keyword>
<evidence type="ECO:0000259" key="6">
    <source>
        <dbReference type="PROSITE" id="PS50950"/>
    </source>
</evidence>
<reference evidence="7" key="2">
    <citation type="submission" date="2025-09" db="UniProtKB">
        <authorList>
            <consortium name="Ensembl"/>
        </authorList>
    </citation>
    <scope>IDENTIFICATION</scope>
</reference>
<dbReference type="InterPro" id="IPR006612">
    <property type="entry name" value="THAP_Znf"/>
</dbReference>
<evidence type="ECO:0000256" key="2">
    <source>
        <dbReference type="ARBA" id="ARBA00022771"/>
    </source>
</evidence>
<keyword evidence="4 5" id="KW-0238">DNA-binding</keyword>
<evidence type="ECO:0000256" key="5">
    <source>
        <dbReference type="PROSITE-ProRule" id="PRU00309"/>
    </source>
</evidence>